<organism evidence="2 3">
    <name type="scientific">Hamadaea flava</name>
    <dbReference type="NCBI Taxonomy" id="1742688"/>
    <lineage>
        <taxon>Bacteria</taxon>
        <taxon>Bacillati</taxon>
        <taxon>Actinomycetota</taxon>
        <taxon>Actinomycetes</taxon>
        <taxon>Micromonosporales</taxon>
        <taxon>Micromonosporaceae</taxon>
        <taxon>Hamadaea</taxon>
    </lineage>
</organism>
<proteinExistence type="predicted"/>
<evidence type="ECO:0000313" key="3">
    <source>
        <dbReference type="Proteomes" id="UP001595816"/>
    </source>
</evidence>
<comment type="caution">
    <text evidence="2">The sequence shown here is derived from an EMBL/GenBank/DDBJ whole genome shotgun (WGS) entry which is preliminary data.</text>
</comment>
<evidence type="ECO:0000256" key="1">
    <source>
        <dbReference type="SAM" id="Phobius"/>
    </source>
</evidence>
<keyword evidence="1" id="KW-1133">Transmembrane helix</keyword>
<accession>A0ABV8LZG8</accession>
<dbReference type="EMBL" id="JBHSAY010000024">
    <property type="protein sequence ID" value="MFC4135693.1"/>
    <property type="molecule type" value="Genomic_DNA"/>
</dbReference>
<evidence type="ECO:0008006" key="4">
    <source>
        <dbReference type="Google" id="ProtNLM"/>
    </source>
</evidence>
<name>A0ABV8LZG8_9ACTN</name>
<sequence length="464" mass="50211">MVTIPTTLILLAAWLAAGKPSPAPSPKPGTSRPPEPGDLAHRLLASVLGWLHAHAALLVFAVVLTVAIVAAVCVARRALWRRAVAAGTWVEVVPPRQTPIGQSAAAWKLLSSLVVRAQGGWHLVKPPLAMEVHGDGGRLALTVWVPAWITTSAVATEVRMAWPGATTRPFTPPTGGDGWHAAGYHLIPTHTDLGPLVDETSMGRDARDADPLRPVFDALRHLGGPNVLQVLARPAGDRRINALASAARRPAKPRRPIGVHAADLVVKLLLWLLRTALDLLQNLGYGSRRRTAGGEAYRPPDALQRAQMRRAADKLAAGPHLLVAIRTLAVRPARAYARAEARTVAHGYAVATKLRPRRLRRALWLVTERYAHRGHWLLATASELGVLFHFPADPARHGFPVAALTRPFPTDAAEIHPERPTAHTSGWTGHRWSAPKGLAIIDDEPDEIDPIAYLTTHGDHHDER</sequence>
<evidence type="ECO:0000313" key="2">
    <source>
        <dbReference type="EMBL" id="MFC4135693.1"/>
    </source>
</evidence>
<protein>
    <recommendedName>
        <fullName evidence="4">Type VII secretion protein EccE</fullName>
    </recommendedName>
</protein>
<keyword evidence="3" id="KW-1185">Reference proteome</keyword>
<keyword evidence="1" id="KW-0472">Membrane</keyword>
<dbReference type="Proteomes" id="UP001595816">
    <property type="component" value="Unassembled WGS sequence"/>
</dbReference>
<keyword evidence="1" id="KW-0812">Transmembrane</keyword>
<reference evidence="3" key="1">
    <citation type="journal article" date="2019" name="Int. J. Syst. Evol. Microbiol.">
        <title>The Global Catalogue of Microorganisms (GCM) 10K type strain sequencing project: providing services to taxonomists for standard genome sequencing and annotation.</title>
        <authorList>
            <consortium name="The Broad Institute Genomics Platform"/>
            <consortium name="The Broad Institute Genome Sequencing Center for Infectious Disease"/>
            <person name="Wu L."/>
            <person name="Ma J."/>
        </authorList>
    </citation>
    <scope>NUCLEOTIDE SEQUENCE [LARGE SCALE GENOMIC DNA]</scope>
    <source>
        <strain evidence="3">CGMCC 4.7289</strain>
    </source>
</reference>
<gene>
    <name evidence="2" type="ORF">ACFOZ4_34200</name>
</gene>
<feature type="transmembrane region" description="Helical" evidence="1">
    <location>
        <begin position="51"/>
        <end position="75"/>
    </location>
</feature>
<dbReference type="RefSeq" id="WP_253760678.1">
    <property type="nucleotide sequence ID" value="NZ_JAMZDZ010000001.1"/>
</dbReference>